<gene>
    <name evidence="11" type="ORF">CPB83DRAFT_905332</name>
</gene>
<feature type="transmembrane region" description="Helical" evidence="10">
    <location>
        <begin position="42"/>
        <end position="62"/>
    </location>
</feature>
<dbReference type="PRINTS" id="PR00385">
    <property type="entry name" value="P450"/>
</dbReference>
<dbReference type="GO" id="GO:0016705">
    <property type="term" value="F:oxidoreductase activity, acting on paired donors, with incorporation or reduction of molecular oxygen"/>
    <property type="evidence" value="ECO:0007669"/>
    <property type="project" value="InterPro"/>
</dbReference>
<dbReference type="EMBL" id="MU157840">
    <property type="protein sequence ID" value="KAF9530383.1"/>
    <property type="molecule type" value="Genomic_DNA"/>
</dbReference>
<dbReference type="PANTHER" id="PTHR24287:SF1">
    <property type="entry name" value="P450, PUTATIVE (EUROFUNG)-RELATED"/>
    <property type="match status" value="1"/>
</dbReference>
<evidence type="ECO:0000256" key="1">
    <source>
        <dbReference type="ARBA" id="ARBA00001971"/>
    </source>
</evidence>
<evidence type="ECO:0000313" key="11">
    <source>
        <dbReference type="EMBL" id="KAF9530383.1"/>
    </source>
</evidence>
<keyword evidence="10" id="KW-0472">Membrane</keyword>
<dbReference type="GO" id="GO:0005506">
    <property type="term" value="F:iron ion binding"/>
    <property type="evidence" value="ECO:0007669"/>
    <property type="project" value="InterPro"/>
</dbReference>
<keyword evidence="4 8" id="KW-0479">Metal-binding</keyword>
<evidence type="ECO:0000256" key="5">
    <source>
        <dbReference type="ARBA" id="ARBA00023002"/>
    </source>
</evidence>
<dbReference type="GO" id="GO:0020037">
    <property type="term" value="F:heme binding"/>
    <property type="evidence" value="ECO:0007669"/>
    <property type="project" value="InterPro"/>
</dbReference>
<keyword evidence="10" id="KW-0812">Transmembrane</keyword>
<dbReference type="PROSITE" id="PS00086">
    <property type="entry name" value="CYTOCHROME_P450"/>
    <property type="match status" value="1"/>
</dbReference>
<evidence type="ECO:0000256" key="10">
    <source>
        <dbReference type="SAM" id="Phobius"/>
    </source>
</evidence>
<evidence type="ECO:0000256" key="8">
    <source>
        <dbReference type="PIRSR" id="PIRSR602401-1"/>
    </source>
</evidence>
<evidence type="ECO:0000256" key="9">
    <source>
        <dbReference type="RuleBase" id="RU000461"/>
    </source>
</evidence>
<organism evidence="11 12">
    <name type="scientific">Crepidotus variabilis</name>
    <dbReference type="NCBI Taxonomy" id="179855"/>
    <lineage>
        <taxon>Eukaryota</taxon>
        <taxon>Fungi</taxon>
        <taxon>Dikarya</taxon>
        <taxon>Basidiomycota</taxon>
        <taxon>Agaricomycotina</taxon>
        <taxon>Agaricomycetes</taxon>
        <taxon>Agaricomycetidae</taxon>
        <taxon>Agaricales</taxon>
        <taxon>Agaricineae</taxon>
        <taxon>Crepidotaceae</taxon>
        <taxon>Crepidotus</taxon>
    </lineage>
</organism>
<sequence>MGFPPGVRFLASLSLRFLIGPFIAYCILTICDNYLDSPLSSMGRGFLLVFSTPILVAILLVYKDTRNFLAARAMGATLPPYVGDWTPGSILFLKQQAKTSKNGYITDNFAISNRNTFIIRILFQNRIVTREPEQMKTLLATDFDRYEKGEEVRDILQPFIGEGVFAADGDLWKFHRTMTRPFFTRDRISDFDNFDRHATQAMERLKERFRQGYPVNLQDMAARFTLDSATEFLFGYDVHSLSSTIPYPYYESQQLSASSTDSSQRFANALAGAQIAILQRARFADIWPIFEMKKDNLLPHLKEVHSLIDPIVRQAIQDKRQRVANHGGSKVEEETLLQHLVNSTEDPTMLRDEIMSLLLAGRDTTASLISFVVYMLAEHPPIMHRLRTEILSRVGSSQRPSYEDIRDMKFLRAVLNETLRLYPPVPYNLRMSKVGSLWPGADPEANPFYVPAKTRILVSVISMHRRKDLWGPDADEFDPDRFLDERLHKYLTPRPFIFLPFNAGPRICLGQQAKLYIFAYNEASFFLVRLLQNFSGISLALDAQPPETCAPALWAGSAGRKGKEKLRPRAHLTMYLEGGLWVNMKEANPDDEV</sequence>
<comment type="cofactor">
    <cofactor evidence="1 8">
        <name>heme</name>
        <dbReference type="ChEBI" id="CHEBI:30413"/>
    </cofactor>
</comment>
<dbReference type="InterPro" id="IPR001128">
    <property type="entry name" value="Cyt_P450"/>
</dbReference>
<dbReference type="InterPro" id="IPR017972">
    <property type="entry name" value="Cyt_P450_CS"/>
</dbReference>
<keyword evidence="10" id="KW-1133">Transmembrane helix</keyword>
<comment type="caution">
    <text evidence="11">The sequence shown here is derived from an EMBL/GenBank/DDBJ whole genome shotgun (WGS) entry which is preliminary data.</text>
</comment>
<dbReference type="SUPFAM" id="SSF48264">
    <property type="entry name" value="Cytochrome P450"/>
    <property type="match status" value="1"/>
</dbReference>
<keyword evidence="12" id="KW-1185">Reference proteome</keyword>
<dbReference type="InterPro" id="IPR036396">
    <property type="entry name" value="Cyt_P450_sf"/>
</dbReference>
<dbReference type="InterPro" id="IPR002401">
    <property type="entry name" value="Cyt_P450_E_grp-I"/>
</dbReference>
<dbReference type="PANTHER" id="PTHR24287">
    <property type="entry name" value="P450, PUTATIVE (EUROFUNG)-RELATED"/>
    <property type="match status" value="1"/>
</dbReference>
<reference evidence="11" key="1">
    <citation type="submission" date="2020-11" db="EMBL/GenBank/DDBJ databases">
        <authorList>
            <consortium name="DOE Joint Genome Institute"/>
            <person name="Ahrendt S."/>
            <person name="Riley R."/>
            <person name="Andreopoulos W."/>
            <person name="Labutti K."/>
            <person name="Pangilinan J."/>
            <person name="Ruiz-Duenas F.J."/>
            <person name="Barrasa J.M."/>
            <person name="Sanchez-Garcia M."/>
            <person name="Camarero S."/>
            <person name="Miyauchi S."/>
            <person name="Serrano A."/>
            <person name="Linde D."/>
            <person name="Babiker R."/>
            <person name="Drula E."/>
            <person name="Ayuso-Fernandez I."/>
            <person name="Pacheco R."/>
            <person name="Padilla G."/>
            <person name="Ferreira P."/>
            <person name="Barriuso J."/>
            <person name="Kellner H."/>
            <person name="Castanera R."/>
            <person name="Alfaro M."/>
            <person name="Ramirez L."/>
            <person name="Pisabarro A.G."/>
            <person name="Kuo A."/>
            <person name="Tritt A."/>
            <person name="Lipzen A."/>
            <person name="He G."/>
            <person name="Yan M."/>
            <person name="Ng V."/>
            <person name="Cullen D."/>
            <person name="Martin F."/>
            <person name="Rosso M.-N."/>
            <person name="Henrissat B."/>
            <person name="Hibbett D."/>
            <person name="Martinez A.T."/>
            <person name="Grigoriev I.V."/>
        </authorList>
    </citation>
    <scope>NUCLEOTIDE SEQUENCE</scope>
    <source>
        <strain evidence="11">CBS 506.95</strain>
    </source>
</reference>
<keyword evidence="6 8" id="KW-0408">Iron</keyword>
<dbReference type="Proteomes" id="UP000807306">
    <property type="component" value="Unassembled WGS sequence"/>
</dbReference>
<keyword evidence="7 9" id="KW-0503">Monooxygenase</keyword>
<comment type="similarity">
    <text evidence="2 9">Belongs to the cytochrome P450 family.</text>
</comment>
<dbReference type="PRINTS" id="PR00463">
    <property type="entry name" value="EP450I"/>
</dbReference>
<evidence type="ECO:0000256" key="3">
    <source>
        <dbReference type="ARBA" id="ARBA00022617"/>
    </source>
</evidence>
<keyword evidence="3 8" id="KW-0349">Heme</keyword>
<dbReference type="OrthoDB" id="1470350at2759"/>
<evidence type="ECO:0000256" key="6">
    <source>
        <dbReference type="ARBA" id="ARBA00023004"/>
    </source>
</evidence>
<protein>
    <submittedName>
        <fullName evidence="11">Cytochrome P450</fullName>
    </submittedName>
</protein>
<proteinExistence type="inferred from homology"/>
<dbReference type="CDD" id="cd11063">
    <property type="entry name" value="CYP52"/>
    <property type="match status" value="1"/>
</dbReference>
<feature type="binding site" description="axial binding residue" evidence="8">
    <location>
        <position position="508"/>
    </location>
    <ligand>
        <name>heme</name>
        <dbReference type="ChEBI" id="CHEBI:30413"/>
    </ligand>
    <ligandPart>
        <name>Fe</name>
        <dbReference type="ChEBI" id="CHEBI:18248"/>
    </ligandPart>
</feature>
<dbReference type="Pfam" id="PF00067">
    <property type="entry name" value="p450"/>
    <property type="match status" value="1"/>
</dbReference>
<dbReference type="Gene3D" id="1.10.630.10">
    <property type="entry name" value="Cytochrome P450"/>
    <property type="match status" value="1"/>
</dbReference>
<keyword evidence="5 9" id="KW-0560">Oxidoreductase</keyword>
<accession>A0A9P6EK69</accession>
<evidence type="ECO:0000313" key="12">
    <source>
        <dbReference type="Proteomes" id="UP000807306"/>
    </source>
</evidence>
<dbReference type="GO" id="GO:0004497">
    <property type="term" value="F:monooxygenase activity"/>
    <property type="evidence" value="ECO:0007669"/>
    <property type="project" value="UniProtKB-KW"/>
</dbReference>
<name>A0A9P6EK69_9AGAR</name>
<dbReference type="InterPro" id="IPR047146">
    <property type="entry name" value="Cyt_P450_E_CYP52_fungi"/>
</dbReference>
<evidence type="ECO:0000256" key="7">
    <source>
        <dbReference type="ARBA" id="ARBA00023033"/>
    </source>
</evidence>
<dbReference type="AlphaFoldDB" id="A0A9P6EK69"/>
<evidence type="ECO:0000256" key="4">
    <source>
        <dbReference type="ARBA" id="ARBA00022723"/>
    </source>
</evidence>
<feature type="transmembrane region" description="Helical" evidence="10">
    <location>
        <begin position="7"/>
        <end position="30"/>
    </location>
</feature>
<evidence type="ECO:0000256" key="2">
    <source>
        <dbReference type="ARBA" id="ARBA00010617"/>
    </source>
</evidence>